<evidence type="ECO:0000313" key="2">
    <source>
        <dbReference type="Proteomes" id="UP001226577"/>
    </source>
</evidence>
<comment type="caution">
    <text evidence="1">The sequence shown here is derived from an EMBL/GenBank/DDBJ whole genome shotgun (WGS) entry which is preliminary data.</text>
</comment>
<dbReference type="Proteomes" id="UP001226577">
    <property type="component" value="Unassembled WGS sequence"/>
</dbReference>
<dbReference type="EMBL" id="JAUSRE010000023">
    <property type="protein sequence ID" value="MDP9890121.1"/>
    <property type="molecule type" value="Genomic_DNA"/>
</dbReference>
<protein>
    <submittedName>
        <fullName evidence="1">Uncharacterized protein</fullName>
    </submittedName>
</protein>
<organism evidence="1 2">
    <name type="scientific">Pseudarthrobacter enclensis</name>
    <dbReference type="NCBI Taxonomy" id="993070"/>
    <lineage>
        <taxon>Bacteria</taxon>
        <taxon>Bacillati</taxon>
        <taxon>Actinomycetota</taxon>
        <taxon>Actinomycetes</taxon>
        <taxon>Micrococcales</taxon>
        <taxon>Micrococcaceae</taxon>
        <taxon>Pseudarthrobacter</taxon>
    </lineage>
</organism>
<reference evidence="1 2" key="1">
    <citation type="submission" date="2023-07" db="EMBL/GenBank/DDBJ databases">
        <title>Sorghum-associated microbial communities from plants grown in Nebraska, USA.</title>
        <authorList>
            <person name="Schachtman D."/>
        </authorList>
    </citation>
    <scope>NUCLEOTIDE SEQUENCE [LARGE SCALE GENOMIC DNA]</scope>
    <source>
        <strain evidence="1 2">CC222</strain>
    </source>
</reference>
<proteinExistence type="predicted"/>
<keyword evidence="2" id="KW-1185">Reference proteome</keyword>
<evidence type="ECO:0000313" key="1">
    <source>
        <dbReference type="EMBL" id="MDP9890121.1"/>
    </source>
</evidence>
<accession>A0ABT9RXZ3</accession>
<sequence length="90" mass="9829">MPITAAAPNSGLPHWPAPEVLHVVAQDAESLQNGLDDAVQQLRAAAMAGDRRGILITRRSRSLFTVEASRDVPYGTTLENDRWHRETAPS</sequence>
<gene>
    <name evidence="1" type="ORF">J2X98_003733</name>
</gene>
<dbReference type="RefSeq" id="WP_307311006.1">
    <property type="nucleotide sequence ID" value="NZ_JAUSRE010000023.1"/>
</dbReference>
<name>A0ABT9RXZ3_9MICC</name>